<evidence type="ECO:0000256" key="6">
    <source>
        <dbReference type="SAM" id="MobiDB-lite"/>
    </source>
</evidence>
<dbReference type="PANTHER" id="PTHR45962">
    <property type="entry name" value="N-FATTY-ACYL-AMINO ACID SYNTHASE/HYDROLASE PM20D1"/>
    <property type="match status" value="1"/>
</dbReference>
<dbReference type="InterPro" id="IPR036264">
    <property type="entry name" value="Bact_exopeptidase_dim_dom"/>
</dbReference>
<proteinExistence type="inferred from homology"/>
<gene>
    <name evidence="8" type="ORF">DFA_06001</name>
</gene>
<feature type="region of interest" description="Disordered" evidence="6">
    <location>
        <begin position="8"/>
        <end position="35"/>
    </location>
</feature>
<evidence type="ECO:0000313" key="9">
    <source>
        <dbReference type="Proteomes" id="UP000007797"/>
    </source>
</evidence>
<dbReference type="InterPro" id="IPR011650">
    <property type="entry name" value="Peptidase_M20_dimer"/>
</dbReference>
<reference evidence="9" key="1">
    <citation type="journal article" date="2011" name="Genome Res.">
        <title>Phylogeny-wide analysis of social amoeba genomes highlights ancient origins for complex intercellular communication.</title>
        <authorList>
            <person name="Heidel A.J."/>
            <person name="Lawal H.M."/>
            <person name="Felder M."/>
            <person name="Schilde C."/>
            <person name="Helps N.R."/>
            <person name="Tunggal B."/>
            <person name="Rivero F."/>
            <person name="John U."/>
            <person name="Schleicher M."/>
            <person name="Eichinger L."/>
            <person name="Platzer M."/>
            <person name="Noegel A.A."/>
            <person name="Schaap P."/>
            <person name="Gloeckner G."/>
        </authorList>
    </citation>
    <scope>NUCLEOTIDE SEQUENCE [LARGE SCALE GENOMIC DNA]</scope>
    <source>
        <strain evidence="9">SH3</strain>
    </source>
</reference>
<dbReference type="KEGG" id="dfa:DFA_06001"/>
<protein>
    <submittedName>
        <fullName evidence="8">Peptidase M20 family protein</fullName>
    </submittedName>
</protein>
<dbReference type="CDD" id="cd02440">
    <property type="entry name" value="AdoMet_MTases"/>
    <property type="match status" value="1"/>
</dbReference>
<keyword evidence="9" id="KW-1185">Reference proteome</keyword>
<dbReference type="GO" id="GO:0008233">
    <property type="term" value="F:peptidase activity"/>
    <property type="evidence" value="ECO:0007669"/>
    <property type="project" value="UniProtKB-KW"/>
</dbReference>
<dbReference type="Pfam" id="PF01546">
    <property type="entry name" value="Peptidase_M20"/>
    <property type="match status" value="1"/>
</dbReference>
<evidence type="ECO:0000313" key="8">
    <source>
        <dbReference type="EMBL" id="EGG23865.1"/>
    </source>
</evidence>
<dbReference type="SUPFAM" id="SSF55031">
    <property type="entry name" value="Bacterial exopeptidase dimerisation domain"/>
    <property type="match status" value="1"/>
</dbReference>
<dbReference type="Gene3D" id="3.40.630.10">
    <property type="entry name" value="Zn peptidases"/>
    <property type="match status" value="1"/>
</dbReference>
<accession>F4PJU1</accession>
<dbReference type="EMBL" id="GL883007">
    <property type="protein sequence ID" value="EGG23865.1"/>
    <property type="molecule type" value="Genomic_DNA"/>
</dbReference>
<feature type="compositionally biased region" description="Low complexity" evidence="6">
    <location>
        <begin position="23"/>
        <end position="34"/>
    </location>
</feature>
<feature type="domain" description="Peptidase M20 dimerisation" evidence="7">
    <location>
        <begin position="535"/>
        <end position="656"/>
    </location>
</feature>
<dbReference type="SUPFAM" id="SSF53187">
    <property type="entry name" value="Zn-dependent exopeptidases"/>
    <property type="match status" value="1"/>
</dbReference>
<evidence type="ECO:0000256" key="5">
    <source>
        <dbReference type="ARBA" id="ARBA00022833"/>
    </source>
</evidence>
<dbReference type="Proteomes" id="UP000007797">
    <property type="component" value="Unassembled WGS sequence"/>
</dbReference>
<dbReference type="Pfam" id="PF07687">
    <property type="entry name" value="M20_dimer"/>
    <property type="match status" value="1"/>
</dbReference>
<dbReference type="GO" id="GO:0006508">
    <property type="term" value="P:proteolysis"/>
    <property type="evidence" value="ECO:0007669"/>
    <property type="project" value="UniProtKB-KW"/>
</dbReference>
<dbReference type="Gene3D" id="3.30.70.360">
    <property type="match status" value="1"/>
</dbReference>
<dbReference type="InterPro" id="IPR029063">
    <property type="entry name" value="SAM-dependent_MTases_sf"/>
</dbReference>
<dbReference type="OrthoDB" id="3064516at2759"/>
<evidence type="ECO:0000259" key="7">
    <source>
        <dbReference type="Pfam" id="PF07687"/>
    </source>
</evidence>
<evidence type="ECO:0000256" key="4">
    <source>
        <dbReference type="ARBA" id="ARBA00022801"/>
    </source>
</evidence>
<dbReference type="InterPro" id="IPR002933">
    <property type="entry name" value="Peptidase_M20"/>
</dbReference>
<dbReference type="Gene3D" id="1.10.150.900">
    <property type="match status" value="1"/>
</dbReference>
<evidence type="ECO:0000256" key="1">
    <source>
        <dbReference type="ARBA" id="ARBA00006247"/>
    </source>
</evidence>
<organism evidence="8 9">
    <name type="scientific">Cavenderia fasciculata</name>
    <name type="common">Slime mold</name>
    <name type="synonym">Dictyostelium fasciculatum</name>
    <dbReference type="NCBI Taxonomy" id="261658"/>
    <lineage>
        <taxon>Eukaryota</taxon>
        <taxon>Amoebozoa</taxon>
        <taxon>Evosea</taxon>
        <taxon>Eumycetozoa</taxon>
        <taxon>Dictyostelia</taxon>
        <taxon>Acytosteliales</taxon>
        <taxon>Cavenderiaceae</taxon>
        <taxon>Cavenderia</taxon>
    </lineage>
</organism>
<keyword evidence="4" id="KW-0378">Hydrolase</keyword>
<keyword evidence="3" id="KW-0479">Metal-binding</keyword>
<dbReference type="RefSeq" id="XP_004361716.1">
    <property type="nucleotide sequence ID" value="XM_004361659.1"/>
</dbReference>
<dbReference type="PANTHER" id="PTHR45962:SF1">
    <property type="entry name" value="N-FATTY-ACYL-AMINO ACID SYNTHASE_HYDROLASE PM20D1"/>
    <property type="match status" value="1"/>
</dbReference>
<dbReference type="GeneID" id="14876057"/>
<dbReference type="InterPro" id="IPR047177">
    <property type="entry name" value="Pept_M20A"/>
</dbReference>
<dbReference type="STRING" id="1054147.F4PJU1"/>
<keyword evidence="5" id="KW-0862">Zinc</keyword>
<dbReference type="GO" id="GO:0046872">
    <property type="term" value="F:metal ion binding"/>
    <property type="evidence" value="ECO:0007669"/>
    <property type="project" value="UniProtKB-KW"/>
</dbReference>
<sequence length="791" mass="88678">MAFKFNFKVQQTEEEEGDDDNQDIQSQNDNIDNNNDIEKINENEAKYIEFNQNDIKQLLKQQTFQIDTIQFKDGIELKKLSKPTTTTDTLNNVLTENKTDLIPGVYEGGFKLWECAIDLINYIIEQSIPLQGLKVLEIGCGHGLPALFCRLNNSIVTCQDYNEEVIKTLTQPNTILNDIQNNVTFISGDWKHVNQLLGKEKFDLILTSDTIYSVQSFQKLHDLIVDHLTDDGLCLVAAKTFYFGVGGSTHQFKNLVDKNLKLKVIINYYIFRSTNSFSTNSNSYISISNIHYSHKKQLRMKTIILSIVLALLSLLYFPVSQQQSPTYQPRTPLQVAQILGGAVTFQTISYDPSDLEHPVNYTEFNRFISYLEQSFPLVHQHLNKTIVGGYSLVFEWKGSNTALKPLFLNSHYDVVPVTAAGWGFPPFGGAIANGRVYGRGAIDNKLLVVSILEAVESLLGRGNFQPKRTIYVCIGHDEEIGGYNGHLKISRMFQAAGVQAEAVLDEGFPILNTSFLQSTPAPLPARPTAIIGVFEKGYVYYNLTAKAAGGHSSMPPVESAIGIMAQATLNIERNPFTPIPNPKDTNYFLRQFTDEQIASIPFLKYQDRTTTAITMIRGGIKPNVIPTDVTLWINHRVVPGDNTSYVIERVNQLINDSRVVMTIDAVLPPSPVSCINCTQFKNIRKALSKAYPDIDIVPGLMVANTDTRWYWNVTSNLYRLTPSLASAADYATIHGFNESVPIDSIAKGVKFYKRVIKIFDKTKNNKQVINGMVDDDSDLELDLSLDLDDLL</sequence>
<dbReference type="Pfam" id="PF10294">
    <property type="entry name" value="Methyltransf_16"/>
    <property type="match status" value="1"/>
</dbReference>
<dbReference type="InterPro" id="IPR019410">
    <property type="entry name" value="Methyltransf_16"/>
</dbReference>
<dbReference type="SUPFAM" id="SSF53335">
    <property type="entry name" value="S-adenosyl-L-methionine-dependent methyltransferases"/>
    <property type="match status" value="1"/>
</dbReference>
<keyword evidence="2" id="KW-0645">Protease</keyword>
<name>F4PJU1_CACFS</name>
<feature type="compositionally biased region" description="Acidic residues" evidence="6">
    <location>
        <begin position="12"/>
        <end position="22"/>
    </location>
</feature>
<comment type="similarity">
    <text evidence="1">Belongs to the peptidase M20A family.</text>
</comment>
<evidence type="ECO:0000256" key="2">
    <source>
        <dbReference type="ARBA" id="ARBA00022670"/>
    </source>
</evidence>
<dbReference type="AlphaFoldDB" id="F4PJU1"/>
<evidence type="ECO:0000256" key="3">
    <source>
        <dbReference type="ARBA" id="ARBA00022723"/>
    </source>
</evidence>
<dbReference type="Gene3D" id="3.40.50.150">
    <property type="entry name" value="Vaccinia Virus protein VP39"/>
    <property type="match status" value="1"/>
</dbReference>